<evidence type="ECO:0000256" key="4">
    <source>
        <dbReference type="ARBA" id="ARBA00022833"/>
    </source>
</evidence>
<dbReference type="InterPro" id="IPR001818">
    <property type="entry name" value="Pept_M10_metallopeptidase"/>
</dbReference>
<keyword evidence="4" id="KW-0862">Zinc</keyword>
<dbReference type="GO" id="GO:0006508">
    <property type="term" value="P:proteolysis"/>
    <property type="evidence" value="ECO:0007669"/>
    <property type="project" value="UniProtKB-KW"/>
</dbReference>
<proteinExistence type="predicted"/>
<dbReference type="SMART" id="SM00235">
    <property type="entry name" value="ZnMc"/>
    <property type="match status" value="1"/>
</dbReference>
<dbReference type="GO" id="GO:0008270">
    <property type="term" value="F:zinc ion binding"/>
    <property type="evidence" value="ECO:0007669"/>
    <property type="project" value="InterPro"/>
</dbReference>
<dbReference type="GO" id="GO:0031012">
    <property type="term" value="C:extracellular matrix"/>
    <property type="evidence" value="ECO:0007669"/>
    <property type="project" value="InterPro"/>
</dbReference>
<keyword evidence="6" id="KW-0482">Metalloprotease</keyword>
<comment type="caution">
    <text evidence="6">The sequence shown here is derived from an EMBL/GenBank/DDBJ whole genome shotgun (WGS) entry which is preliminary data.</text>
</comment>
<dbReference type="Proteomes" id="UP000533900">
    <property type="component" value="Unassembled WGS sequence"/>
</dbReference>
<evidence type="ECO:0000256" key="2">
    <source>
        <dbReference type="ARBA" id="ARBA00022723"/>
    </source>
</evidence>
<dbReference type="AlphaFoldDB" id="A0A842IPY9"/>
<keyword evidence="1 6" id="KW-0645">Protease</keyword>
<keyword evidence="3" id="KW-0378">Hydrolase</keyword>
<dbReference type="EMBL" id="JACLCP010000002">
    <property type="protein sequence ID" value="MBC2845070.1"/>
    <property type="molecule type" value="Genomic_DNA"/>
</dbReference>
<dbReference type="Gene3D" id="3.40.390.10">
    <property type="entry name" value="Collagenase (Catalytic Domain)"/>
    <property type="match status" value="1"/>
</dbReference>
<evidence type="ECO:0000256" key="3">
    <source>
        <dbReference type="ARBA" id="ARBA00022801"/>
    </source>
</evidence>
<keyword evidence="2" id="KW-0479">Metal-binding</keyword>
<protein>
    <submittedName>
        <fullName evidence="6">Matrixin family metalloprotease</fullName>
    </submittedName>
</protein>
<name>A0A842IPY9_9FLAO</name>
<dbReference type="GO" id="GO:0004222">
    <property type="term" value="F:metalloendopeptidase activity"/>
    <property type="evidence" value="ECO:0007669"/>
    <property type="project" value="InterPro"/>
</dbReference>
<gene>
    <name evidence="6" type="ORF">H7F21_08200</name>
</gene>
<dbReference type="InterPro" id="IPR006026">
    <property type="entry name" value="Peptidase_Metallo"/>
</dbReference>
<dbReference type="Pfam" id="PF00413">
    <property type="entry name" value="Peptidase_M10"/>
    <property type="match status" value="1"/>
</dbReference>
<evidence type="ECO:0000313" key="7">
    <source>
        <dbReference type="Proteomes" id="UP000533900"/>
    </source>
</evidence>
<sequence>MCNKKNISISELDFKDSFQIDITKSELHIYGKNIVCSTNKRGHSMPIQKGIDEIVLDARKGFIPLWNKNITLRWRFNNSINYFKEPEKAKTYIRTLFNEAVRGWGKAKPVDFKEVRSLWDFEICINQNDQCYEDNLCTMGKSFFPNGGQNEFVFYPKLFNKYIDYEEKVNIIAHELGHIFGLRHFFAQIDEKEYKSIIYGNHQKFSIMNYGKESVLTDNDISDLNILYDKVWSGSLTELNGTPIKLVNPFHYYTDE</sequence>
<organism evidence="6 7">
    <name type="scientific">Winogradskyella flava</name>
    <dbReference type="NCBI Taxonomy" id="1884876"/>
    <lineage>
        <taxon>Bacteria</taxon>
        <taxon>Pseudomonadati</taxon>
        <taxon>Bacteroidota</taxon>
        <taxon>Flavobacteriia</taxon>
        <taxon>Flavobacteriales</taxon>
        <taxon>Flavobacteriaceae</taxon>
        <taxon>Winogradskyella</taxon>
    </lineage>
</organism>
<dbReference type="SUPFAM" id="SSF55486">
    <property type="entry name" value="Metalloproteases ('zincins'), catalytic domain"/>
    <property type="match status" value="1"/>
</dbReference>
<feature type="domain" description="Peptidase metallopeptidase" evidence="5">
    <location>
        <begin position="70"/>
        <end position="223"/>
    </location>
</feature>
<evidence type="ECO:0000259" key="5">
    <source>
        <dbReference type="SMART" id="SM00235"/>
    </source>
</evidence>
<accession>A0A842IPY9</accession>
<dbReference type="RefSeq" id="WP_185788788.1">
    <property type="nucleotide sequence ID" value="NZ_JACLCP010000002.1"/>
</dbReference>
<dbReference type="InterPro" id="IPR024079">
    <property type="entry name" value="MetalloPept_cat_dom_sf"/>
</dbReference>
<evidence type="ECO:0000313" key="6">
    <source>
        <dbReference type="EMBL" id="MBC2845070.1"/>
    </source>
</evidence>
<reference evidence="6" key="1">
    <citation type="submission" date="2020-08" db="EMBL/GenBank/DDBJ databases">
        <title>Winogradskyella ouciana sp. nov., isolated from the hadal seawater of the Mariana Trench.</title>
        <authorList>
            <person name="He X."/>
        </authorList>
    </citation>
    <scope>NUCLEOTIDE SEQUENCE [LARGE SCALE GENOMIC DNA]</scope>
    <source>
        <strain evidence="6">KCTC 52348</strain>
    </source>
</reference>
<keyword evidence="7" id="KW-1185">Reference proteome</keyword>
<evidence type="ECO:0000256" key="1">
    <source>
        <dbReference type="ARBA" id="ARBA00022670"/>
    </source>
</evidence>